<feature type="transmembrane region" description="Helical" evidence="1">
    <location>
        <begin position="244"/>
        <end position="263"/>
    </location>
</feature>
<accession>A0A429ZW83</accession>
<comment type="caution">
    <text evidence="2">The sequence shown here is derived from an EMBL/GenBank/DDBJ whole genome shotgun (WGS) entry which is preliminary data.</text>
</comment>
<keyword evidence="3" id="KW-1185">Reference proteome</keyword>
<protein>
    <recommendedName>
        <fullName evidence="4">Bacteriocin-associated integral membrane protein</fullName>
    </recommendedName>
</protein>
<name>A0A429ZW83_9ENTE</name>
<evidence type="ECO:0000313" key="2">
    <source>
        <dbReference type="EMBL" id="RST97992.1"/>
    </source>
</evidence>
<feature type="transmembrane region" description="Helical" evidence="1">
    <location>
        <begin position="318"/>
        <end position="340"/>
    </location>
</feature>
<feature type="transmembrane region" description="Helical" evidence="1">
    <location>
        <begin position="688"/>
        <end position="706"/>
    </location>
</feature>
<sequence>MKRIIQLLVSCEIILIFVLGANISNIYLQNKLLYDKTAAITIFSPNINEELADLPPLKKTAIFKEVAQATHINLTKIVWHSQTELSLYTTMPEKFTQGSQLPTQEPTEIFLSNQPSSSTNQIGQLDWLDNRQNLRLYSLTGLNHVGLDGLYFIENDTLENYPDFKKNIQEKLGLDIVEEDNYQGELQFLKALFQEPLLLATTSLLVLMTVFILLFVFISQSKKLALARLLGYSPLQQLKMMTELFKLPCLWGSALGLLLTLYFQGLIVKSFLSFPTALAFSSFGLLLLLIFISLISLLWLTVIVLSKNLYLYIKESKPLLPLMVITKLFILVFLAVLPVLSNQVQEKIQQGLTVQKADKEWLNAQNVYQTSLQYIGHEASVTRPYEKRMHTFYLNNSDTFALIDTSNYDTLASGQPLYAANTHSQAEQLVSPNGQSIQINLTYLKWQPIVKSDGTLVAANDLHYQADSINLLVPTTLKADAEKITQNYQSFFTFKTYRLATNIYEEKIEKLTPKVNLIWVKPKQTYFTYKEDILTSQRNLVTDPIAVVDIGNFDSQIYYSAFTQHIFFKAEPTLSGYEQVAPLIEEGAVQDQIQLVTSIYDFRSRSIHENQKEVAYYLILFVISLSTLLICLSLFTFSLFEKNQKGILLKHYYGYSPFQLLRQYFISWIALDLLVGILTSLVFNQQHLFLLTSLVLLAEIFPFIQIKKSIGETR</sequence>
<reference evidence="2 3" key="1">
    <citation type="submission" date="2017-05" db="EMBL/GenBank/DDBJ databases">
        <title>Vagococcus spp. assemblies.</title>
        <authorList>
            <person name="Gulvik C.A."/>
        </authorList>
    </citation>
    <scope>NUCLEOTIDE SEQUENCE [LARGE SCALE GENOMIC DNA]</scope>
    <source>
        <strain evidence="2 3">NCFB 2777</strain>
    </source>
</reference>
<dbReference type="GeneID" id="98567029"/>
<dbReference type="RefSeq" id="WP_126778118.1">
    <property type="nucleotide sequence ID" value="NZ_NGJU01000001.1"/>
</dbReference>
<dbReference type="EMBL" id="NGJU01000001">
    <property type="protein sequence ID" value="RST97992.1"/>
    <property type="molecule type" value="Genomic_DNA"/>
</dbReference>
<feature type="transmembrane region" description="Helical" evidence="1">
    <location>
        <begin position="661"/>
        <end position="682"/>
    </location>
</feature>
<dbReference type="AlphaFoldDB" id="A0A429ZW83"/>
<gene>
    <name evidence="2" type="ORF">CBF35_01495</name>
</gene>
<keyword evidence="1" id="KW-0812">Transmembrane</keyword>
<proteinExistence type="predicted"/>
<feature type="transmembrane region" description="Helical" evidence="1">
    <location>
        <begin position="614"/>
        <end position="640"/>
    </location>
</feature>
<feature type="transmembrane region" description="Helical" evidence="1">
    <location>
        <begin position="283"/>
        <end position="306"/>
    </location>
</feature>
<evidence type="ECO:0000256" key="1">
    <source>
        <dbReference type="SAM" id="Phobius"/>
    </source>
</evidence>
<feature type="transmembrane region" description="Helical" evidence="1">
    <location>
        <begin position="197"/>
        <end position="218"/>
    </location>
</feature>
<keyword evidence="1" id="KW-0472">Membrane</keyword>
<organism evidence="2 3">
    <name type="scientific">Vagococcus salmoninarum</name>
    <dbReference type="NCBI Taxonomy" id="2739"/>
    <lineage>
        <taxon>Bacteria</taxon>
        <taxon>Bacillati</taxon>
        <taxon>Bacillota</taxon>
        <taxon>Bacilli</taxon>
        <taxon>Lactobacillales</taxon>
        <taxon>Enterococcaceae</taxon>
        <taxon>Vagococcus</taxon>
    </lineage>
</organism>
<keyword evidence="1" id="KW-1133">Transmembrane helix</keyword>
<dbReference type="Proteomes" id="UP000287239">
    <property type="component" value="Unassembled WGS sequence"/>
</dbReference>
<feature type="transmembrane region" description="Helical" evidence="1">
    <location>
        <begin position="7"/>
        <end position="28"/>
    </location>
</feature>
<dbReference type="OrthoDB" id="2076832at2"/>
<evidence type="ECO:0008006" key="4">
    <source>
        <dbReference type="Google" id="ProtNLM"/>
    </source>
</evidence>
<evidence type="ECO:0000313" key="3">
    <source>
        <dbReference type="Proteomes" id="UP000287239"/>
    </source>
</evidence>